<sequence length="169" mass="19149">MKKITTVLFFIVFLSGYAQAQEYKYHPIFIYNFSRYIEWPDSQNNTDFVVSVIGKAEAYREMVDISEKKKTIKNRNFVVRQCSDISEANKSDIVFITRGTRIKPEEIQQLRATGTLVITELDNIVQKGSHINFIATQDSKLGFELNSQAASDTGFKVAGALATLATKTY</sequence>
<proteinExistence type="predicted"/>
<reference evidence="2" key="2">
    <citation type="journal article" date="2024" name="Antonie Van Leeuwenhoek">
        <title>Roseihalotalea indica gen. nov., sp. nov., a halophilic Bacteroidetes from mesopelagic Southwest Indian Ocean with higher carbohydrate metabolic potential.</title>
        <authorList>
            <person name="Chen B."/>
            <person name="Zhang M."/>
            <person name="Lin D."/>
            <person name="Ye J."/>
            <person name="Tang K."/>
        </authorList>
    </citation>
    <scope>NUCLEOTIDE SEQUENCE</scope>
    <source>
        <strain evidence="2">TK19036</strain>
    </source>
</reference>
<protein>
    <submittedName>
        <fullName evidence="2">YfiR family protein</fullName>
    </submittedName>
</protein>
<keyword evidence="1" id="KW-0732">Signal</keyword>
<dbReference type="InterPro" id="IPR025293">
    <property type="entry name" value="YfiR/HmsC-like"/>
</dbReference>
<dbReference type="Pfam" id="PF13689">
    <property type="entry name" value="DUF4154"/>
    <property type="match status" value="1"/>
</dbReference>
<reference evidence="2" key="1">
    <citation type="journal article" date="2023" name="Comput. Struct. Biotechnol. J.">
        <title>Discovery of a novel marine Bacteroidetes with a rich repertoire of carbohydrate-active enzymes.</title>
        <authorList>
            <person name="Chen B."/>
            <person name="Liu G."/>
            <person name="Chen Q."/>
            <person name="Wang H."/>
            <person name="Liu L."/>
            <person name="Tang K."/>
        </authorList>
    </citation>
    <scope>NUCLEOTIDE SEQUENCE</scope>
    <source>
        <strain evidence="2">TK19036</strain>
    </source>
</reference>
<organism evidence="2">
    <name type="scientific">Roseihalotalea indica</name>
    <dbReference type="NCBI Taxonomy" id="2867963"/>
    <lineage>
        <taxon>Bacteria</taxon>
        <taxon>Pseudomonadati</taxon>
        <taxon>Bacteroidota</taxon>
        <taxon>Cytophagia</taxon>
        <taxon>Cytophagales</taxon>
        <taxon>Catalimonadaceae</taxon>
        <taxon>Roseihalotalea</taxon>
    </lineage>
</organism>
<dbReference type="EMBL" id="CP120682">
    <property type="protein sequence ID" value="WKN40176.1"/>
    <property type="molecule type" value="Genomic_DNA"/>
</dbReference>
<accession>A0AA49Q054</accession>
<evidence type="ECO:0000256" key="1">
    <source>
        <dbReference type="SAM" id="SignalP"/>
    </source>
</evidence>
<dbReference type="AlphaFoldDB" id="A0AA49Q054"/>
<feature type="chain" id="PRO_5041277156" evidence="1">
    <location>
        <begin position="21"/>
        <end position="169"/>
    </location>
</feature>
<evidence type="ECO:0000313" key="2">
    <source>
        <dbReference type="EMBL" id="WKN40176.1"/>
    </source>
</evidence>
<feature type="signal peptide" evidence="1">
    <location>
        <begin position="1"/>
        <end position="20"/>
    </location>
</feature>
<gene>
    <name evidence="2" type="ORF">K4G66_15890</name>
</gene>
<name>A0AA49Q054_9BACT</name>